<dbReference type="AlphaFoldDB" id="A0A518H4H0"/>
<dbReference type="InterPro" id="IPR012338">
    <property type="entry name" value="Beta-lactam/transpept-like"/>
</dbReference>
<dbReference type="EMBL" id="CP036426">
    <property type="protein sequence ID" value="QDV35728.1"/>
    <property type="molecule type" value="Genomic_DNA"/>
</dbReference>
<dbReference type="GO" id="GO:0009002">
    <property type="term" value="F:serine-type D-Ala-D-Ala carboxypeptidase activity"/>
    <property type="evidence" value="ECO:0007669"/>
    <property type="project" value="UniProtKB-EC"/>
</dbReference>
<dbReference type="PANTHER" id="PTHR46825:SF11">
    <property type="entry name" value="PENICILLIN-BINDING PROTEIN 4"/>
    <property type="match status" value="1"/>
</dbReference>
<evidence type="ECO:0000256" key="2">
    <source>
        <dbReference type="ARBA" id="ARBA00023136"/>
    </source>
</evidence>
<organism evidence="4 5">
    <name type="scientific">Tautonia plasticadhaerens</name>
    <dbReference type="NCBI Taxonomy" id="2527974"/>
    <lineage>
        <taxon>Bacteria</taxon>
        <taxon>Pseudomonadati</taxon>
        <taxon>Planctomycetota</taxon>
        <taxon>Planctomycetia</taxon>
        <taxon>Isosphaerales</taxon>
        <taxon>Isosphaeraceae</taxon>
        <taxon>Tautonia</taxon>
    </lineage>
</organism>
<dbReference type="Proteomes" id="UP000317835">
    <property type="component" value="Chromosome"/>
</dbReference>
<reference evidence="4 5" key="1">
    <citation type="submission" date="2019-02" db="EMBL/GenBank/DDBJ databases">
        <title>Deep-cultivation of Planctomycetes and their phenomic and genomic characterization uncovers novel biology.</title>
        <authorList>
            <person name="Wiegand S."/>
            <person name="Jogler M."/>
            <person name="Boedeker C."/>
            <person name="Pinto D."/>
            <person name="Vollmers J."/>
            <person name="Rivas-Marin E."/>
            <person name="Kohn T."/>
            <person name="Peeters S.H."/>
            <person name="Heuer A."/>
            <person name="Rast P."/>
            <person name="Oberbeckmann S."/>
            <person name="Bunk B."/>
            <person name="Jeske O."/>
            <person name="Meyerdierks A."/>
            <person name="Storesund J.E."/>
            <person name="Kallscheuer N."/>
            <person name="Luecker S."/>
            <person name="Lage O.M."/>
            <person name="Pohl T."/>
            <person name="Merkel B.J."/>
            <person name="Hornburger P."/>
            <person name="Mueller R.-W."/>
            <person name="Bruemmer F."/>
            <person name="Labrenz M."/>
            <person name="Spormann A.M."/>
            <person name="Op den Camp H."/>
            <person name="Overmann J."/>
            <person name="Amann R."/>
            <person name="Jetten M.S.M."/>
            <person name="Mascher T."/>
            <person name="Medema M.H."/>
            <person name="Devos D.P."/>
            <person name="Kaster A.-K."/>
            <person name="Ovreas L."/>
            <person name="Rohde M."/>
            <person name="Galperin M.Y."/>
            <person name="Jogler C."/>
        </authorList>
    </citation>
    <scope>NUCLEOTIDE SEQUENCE [LARGE SCALE GENOMIC DNA]</scope>
    <source>
        <strain evidence="4 5">ElP</strain>
    </source>
</reference>
<dbReference type="SUPFAM" id="SSF56601">
    <property type="entry name" value="beta-lactamase/transpeptidase-like"/>
    <property type="match status" value="1"/>
</dbReference>
<keyword evidence="2" id="KW-0472">Membrane</keyword>
<proteinExistence type="predicted"/>
<protein>
    <submittedName>
        <fullName evidence="4">D-alanyl-D-alanine carboxypeptidase</fullName>
        <ecNumber evidence="4">3.4.16.4</ecNumber>
    </submittedName>
</protein>
<dbReference type="GO" id="GO:0016020">
    <property type="term" value="C:membrane"/>
    <property type="evidence" value="ECO:0007669"/>
    <property type="project" value="UniProtKB-SubCell"/>
</dbReference>
<dbReference type="OrthoDB" id="9801061at2"/>
<dbReference type="KEGG" id="tpla:ElP_36340"/>
<keyword evidence="4" id="KW-0378">Hydrolase</keyword>
<sequence length="398" mass="42467">MFTLIVSLLAPLMLAPGGPISGPEGPHGLPRLAHREDHPAGSPEVVALLEPIRARHELPALASAIMTIEGAVKVGAVGVRIVGREDPVTIEDRFHLGSCTKAMTATLLATFVEEGRLSWETTLAEALPDLEQGMHPDYRGATIQQILAHRAGFPGETVAPGLSLDAMRNLGDSMPRQRTMYLGRILAERPASPPGSEFRYSNRNYIVAGAIAERLGDASWEDLMRARLFEPLGMRTTGFGPSATRGRADQPWPHVLDLFGRSSPIPPGPGADNPALIGPAGTVHASLGDWGRFLACHLRSGKGEGGSPILRAESFARLHEKPDEGDYGFGWHFAEREWAGGTALTHAGSNTMNHAVVWFAPRRDFAVVAATNQGGEAASRACDEACSAMIDLHGRGGE</sequence>
<comment type="subcellular location">
    <subcellularLocation>
        <location evidence="1">Membrane</location>
    </subcellularLocation>
</comment>
<keyword evidence="4" id="KW-0645">Protease</keyword>
<evidence type="ECO:0000313" key="4">
    <source>
        <dbReference type="EMBL" id="QDV35728.1"/>
    </source>
</evidence>
<evidence type="ECO:0000313" key="5">
    <source>
        <dbReference type="Proteomes" id="UP000317835"/>
    </source>
</evidence>
<evidence type="ECO:0000256" key="1">
    <source>
        <dbReference type="ARBA" id="ARBA00004370"/>
    </source>
</evidence>
<dbReference type="InterPro" id="IPR050491">
    <property type="entry name" value="AmpC-like"/>
</dbReference>
<dbReference type="RefSeq" id="WP_145271490.1">
    <property type="nucleotide sequence ID" value="NZ_CP036426.1"/>
</dbReference>
<gene>
    <name evidence="4" type="ORF">ElP_36340</name>
</gene>
<dbReference type="PANTHER" id="PTHR46825">
    <property type="entry name" value="D-ALANYL-D-ALANINE-CARBOXYPEPTIDASE/ENDOPEPTIDASE AMPH"/>
    <property type="match status" value="1"/>
</dbReference>
<keyword evidence="4" id="KW-0121">Carboxypeptidase</keyword>
<dbReference type="Pfam" id="PF00144">
    <property type="entry name" value="Beta-lactamase"/>
    <property type="match status" value="1"/>
</dbReference>
<dbReference type="EC" id="3.4.16.4" evidence="4"/>
<accession>A0A518H4H0</accession>
<evidence type="ECO:0000259" key="3">
    <source>
        <dbReference type="Pfam" id="PF00144"/>
    </source>
</evidence>
<dbReference type="Gene3D" id="3.40.710.10">
    <property type="entry name" value="DD-peptidase/beta-lactamase superfamily"/>
    <property type="match status" value="1"/>
</dbReference>
<keyword evidence="5" id="KW-1185">Reference proteome</keyword>
<feature type="domain" description="Beta-lactamase-related" evidence="3">
    <location>
        <begin position="48"/>
        <end position="380"/>
    </location>
</feature>
<dbReference type="InterPro" id="IPR001466">
    <property type="entry name" value="Beta-lactam-related"/>
</dbReference>
<name>A0A518H4H0_9BACT</name>